<dbReference type="InterPro" id="IPR018891">
    <property type="entry name" value="AIPR_C"/>
</dbReference>
<organism evidence="2 3">
    <name type="scientific">Bacillus cereus</name>
    <dbReference type="NCBI Taxonomy" id="1396"/>
    <lineage>
        <taxon>Bacteria</taxon>
        <taxon>Bacillati</taxon>
        <taxon>Bacillota</taxon>
        <taxon>Bacilli</taxon>
        <taxon>Bacillales</taxon>
        <taxon>Bacillaceae</taxon>
        <taxon>Bacillus</taxon>
        <taxon>Bacillus cereus group</taxon>
    </lineage>
</organism>
<reference evidence="2 3" key="1">
    <citation type="submission" date="2017-09" db="EMBL/GenBank/DDBJ databases">
        <title>Large-scale bioinformatics analysis of Bacillus genomes uncovers conserved roles of natural products in bacterial physiology.</title>
        <authorList>
            <consortium name="Agbiome Team Llc"/>
            <person name="Bleich R.M."/>
            <person name="Grubbs K.J."/>
            <person name="Santa Maria K.C."/>
            <person name="Allen S.E."/>
            <person name="Farag S."/>
            <person name="Shank E.A."/>
            <person name="Bowers A."/>
        </authorList>
    </citation>
    <scope>NUCLEOTIDE SEQUENCE [LARGE SCALE GENOMIC DNA]</scope>
    <source>
        <strain evidence="2 3">AFS092789</strain>
    </source>
</reference>
<dbReference type="AlphaFoldDB" id="A0A9X6T0Q7"/>
<dbReference type="Pfam" id="PF10592">
    <property type="entry name" value="AIPR"/>
    <property type="match status" value="1"/>
</dbReference>
<name>A0A9X6T0Q7_BACCE</name>
<comment type="caution">
    <text evidence="2">The sequence shown here is derived from an EMBL/GenBank/DDBJ whole genome shotgun (WGS) entry which is preliminary data.</text>
</comment>
<evidence type="ECO:0000259" key="1">
    <source>
        <dbReference type="Pfam" id="PF10592"/>
    </source>
</evidence>
<dbReference type="EMBL" id="NVMX01000015">
    <property type="protein sequence ID" value="PDZ98363.1"/>
    <property type="molecule type" value="Genomic_DNA"/>
</dbReference>
<evidence type="ECO:0000313" key="2">
    <source>
        <dbReference type="EMBL" id="PDZ98363.1"/>
    </source>
</evidence>
<gene>
    <name evidence="2" type="ORF">CON36_12580</name>
</gene>
<protein>
    <submittedName>
        <fullName evidence="2">Abortive phage infection protein</fullName>
    </submittedName>
</protein>
<evidence type="ECO:0000313" key="3">
    <source>
        <dbReference type="Proteomes" id="UP000219922"/>
    </source>
</evidence>
<feature type="domain" description="Abortive phage infection protein C-terminal" evidence="1">
    <location>
        <begin position="43"/>
        <end position="352"/>
    </location>
</feature>
<dbReference type="Proteomes" id="UP000219922">
    <property type="component" value="Unassembled WGS sequence"/>
</dbReference>
<accession>A0A9X6T0Q7</accession>
<sequence length="385" mass="43943">MTTFKIPAIQFKKLEDPLGRSTKRKYVCYVHINDVPKHIPMATNPREQKLTTSVAKQIEASLTSNDGDFHVKNRGIVISAAKVVYNTKKGEMDLILDDPYEHGNIDGGHTYKILLKHKNSGLDQYVQFEIMVGVEEIIEPLAAARNTSVQVDDKSLAELSNKFAPIKDAIGGMPFFDRIAFKQNQQAEFDGKKAKMIDAREIVAIISMFDKQYYAEDNHPTHAYSSKAKILDNYLEKPDYYEVFSNIATDIFDLYDEIERDFPYAYNKSGGRYGAKKYAGYKEKDGNPMTVAKAKFSEEPLFYKVPDGLMYPLLASFRALIGYDKDANKYYWKKDPIHVYKKMRENLATKIMKYTDAIGNNPNTTGKDANAWDIIYMTVERALID</sequence>
<dbReference type="RefSeq" id="WP_086692683.1">
    <property type="nucleotide sequence ID" value="NZ_FWZJ01000034.1"/>
</dbReference>
<proteinExistence type="predicted"/>